<keyword evidence="3" id="KW-1283">Bacterial microcompartment</keyword>
<dbReference type="SUPFAM" id="SSF143414">
    <property type="entry name" value="CcmK-like"/>
    <property type="match status" value="1"/>
</dbReference>
<proteinExistence type="inferred from homology"/>
<evidence type="ECO:0000256" key="5">
    <source>
        <dbReference type="SAM" id="MobiDB-lite"/>
    </source>
</evidence>
<feature type="compositionally biased region" description="Polar residues" evidence="5">
    <location>
        <begin position="132"/>
        <end position="150"/>
    </location>
</feature>
<comment type="caution">
    <text evidence="7">The sequence shown here is derived from an EMBL/GenBank/DDBJ whole genome shotgun (WGS) entry which is preliminary data.</text>
</comment>
<feature type="domain" description="BMC" evidence="6">
    <location>
        <begin position="4"/>
        <end position="89"/>
    </location>
</feature>
<evidence type="ECO:0000256" key="4">
    <source>
        <dbReference type="PROSITE-ProRule" id="PRU01278"/>
    </source>
</evidence>
<dbReference type="InterPro" id="IPR044872">
    <property type="entry name" value="CcmK/CsoS1_BMC"/>
</dbReference>
<evidence type="ECO:0000256" key="2">
    <source>
        <dbReference type="ARBA" id="ARBA00024322"/>
    </source>
</evidence>
<organism evidence="7 8">
    <name type="scientific">Mangrovibacter plantisponsor</name>
    <dbReference type="NCBI Taxonomy" id="451513"/>
    <lineage>
        <taxon>Bacteria</taxon>
        <taxon>Pseudomonadati</taxon>
        <taxon>Pseudomonadota</taxon>
        <taxon>Gammaproteobacteria</taxon>
        <taxon>Enterobacterales</taxon>
        <taxon>Enterobacteriaceae</taxon>
        <taxon>Mangrovibacter</taxon>
    </lineage>
</organism>
<name>A0A317Q755_9ENTR</name>
<dbReference type="Proteomes" id="UP000246744">
    <property type="component" value="Unassembled WGS sequence"/>
</dbReference>
<dbReference type="Pfam" id="PF00936">
    <property type="entry name" value="BMC"/>
    <property type="match status" value="1"/>
</dbReference>
<dbReference type="OrthoDB" id="9812608at2"/>
<dbReference type="AlphaFoldDB" id="A0A317Q755"/>
<dbReference type="SMART" id="SM00877">
    <property type="entry name" value="BMC"/>
    <property type="match status" value="1"/>
</dbReference>
<accession>A0A317Q755</accession>
<dbReference type="EMBL" id="QGTS01000002">
    <property type="protein sequence ID" value="PWW11580.1"/>
    <property type="molecule type" value="Genomic_DNA"/>
</dbReference>
<dbReference type="PROSITE" id="PS51930">
    <property type="entry name" value="BMC_2"/>
    <property type="match status" value="1"/>
</dbReference>
<dbReference type="PANTHER" id="PTHR33941:SF11">
    <property type="entry name" value="BACTERIAL MICROCOMPARTMENT SHELL PROTEIN PDUJ"/>
    <property type="match status" value="1"/>
</dbReference>
<protein>
    <submittedName>
        <fullName evidence="7">BMC domain-containing protein</fullName>
    </submittedName>
</protein>
<evidence type="ECO:0000313" key="8">
    <source>
        <dbReference type="Proteomes" id="UP000246744"/>
    </source>
</evidence>
<evidence type="ECO:0000259" key="6">
    <source>
        <dbReference type="PROSITE" id="PS51930"/>
    </source>
</evidence>
<evidence type="ECO:0000256" key="1">
    <source>
        <dbReference type="ARBA" id="ARBA00004836"/>
    </source>
</evidence>
<keyword evidence="8" id="KW-1185">Reference proteome</keyword>
<sequence>MKASLGLLEVSGLALAINCADAMAKAASVSLAGLEKARGGGWTVIKLLGDVASVQAAIATGAALARQHQGLVSSKVIPRPAEGLAIFIPTPGTPKAPSPAGTPQPGSAPAAPQAPTDAGSGTTEPEPPVAGSTLTHTAEPPQTGTLSQEAPPTVGGDVPVQGDSPPAPATCNLCADPLCPRHKGEPHAQCIHYSK</sequence>
<reference evidence="7 8" key="1">
    <citation type="submission" date="2018-05" db="EMBL/GenBank/DDBJ databases">
        <title>Genomic Encyclopedia of Type Strains, Phase IV (KMG-IV): sequencing the most valuable type-strain genomes for metagenomic binning, comparative biology and taxonomic classification.</title>
        <authorList>
            <person name="Goeker M."/>
        </authorList>
    </citation>
    <scope>NUCLEOTIDE SEQUENCE [LARGE SCALE GENOMIC DNA]</scope>
    <source>
        <strain evidence="7 8">DSM 19579</strain>
    </source>
</reference>
<comment type="subcellular location">
    <subcellularLocation>
        <location evidence="2">Bacterial microcompartment</location>
    </subcellularLocation>
</comment>
<dbReference type="RefSeq" id="WP_110024881.1">
    <property type="nucleotide sequence ID" value="NZ_QGTS01000002.1"/>
</dbReference>
<feature type="region of interest" description="Disordered" evidence="5">
    <location>
        <begin position="87"/>
        <end position="169"/>
    </location>
</feature>
<comment type="similarity">
    <text evidence="4">Belongs to the bacterial microcompartments protein family.</text>
</comment>
<dbReference type="InterPro" id="IPR037233">
    <property type="entry name" value="CcmK-like_sf"/>
</dbReference>
<dbReference type="Gene3D" id="3.30.70.1710">
    <property type="match status" value="1"/>
</dbReference>
<dbReference type="PANTHER" id="PTHR33941">
    <property type="entry name" value="PROPANEDIOL UTILIZATION PROTEIN PDUA"/>
    <property type="match status" value="1"/>
</dbReference>
<evidence type="ECO:0000256" key="3">
    <source>
        <dbReference type="ARBA" id="ARBA00024446"/>
    </source>
</evidence>
<dbReference type="GO" id="GO:0031469">
    <property type="term" value="C:bacterial microcompartment"/>
    <property type="evidence" value="ECO:0007669"/>
    <property type="project" value="UniProtKB-SubCell"/>
</dbReference>
<feature type="compositionally biased region" description="Low complexity" evidence="5">
    <location>
        <begin position="103"/>
        <end position="116"/>
    </location>
</feature>
<feature type="compositionally biased region" description="Pro residues" evidence="5">
    <location>
        <begin position="91"/>
        <end position="102"/>
    </location>
</feature>
<dbReference type="InterPro" id="IPR000249">
    <property type="entry name" value="BMC_dom"/>
</dbReference>
<dbReference type="InterPro" id="IPR050575">
    <property type="entry name" value="BMC_shell"/>
</dbReference>
<evidence type="ECO:0000313" key="7">
    <source>
        <dbReference type="EMBL" id="PWW11580.1"/>
    </source>
</evidence>
<gene>
    <name evidence="7" type="ORF">DES37_102187</name>
</gene>
<comment type="pathway">
    <text evidence="1">Polyol metabolism; 1,2-propanediol degradation.</text>
</comment>